<reference evidence="5" key="2">
    <citation type="submission" date="2015-03" db="EMBL/GenBank/DDBJ databases">
        <authorList>
            <consortium name="Pathogen Informatics"/>
        </authorList>
    </citation>
    <scope>NUCLEOTIDE SEQUENCE [LARGE SCALE GENOMIC DNA]</scope>
    <source>
        <strain evidence="5">A125KOH2</strain>
    </source>
</reference>
<evidence type="ECO:0000313" key="5">
    <source>
        <dbReference type="Proteomes" id="UP000045840"/>
    </source>
</evidence>
<evidence type="ECO:0000313" key="2">
    <source>
        <dbReference type="EMBL" id="CNI66083.1"/>
    </source>
</evidence>
<dbReference type="STRING" id="1288385.ERS137968_04721"/>
<evidence type="ECO:0000259" key="1">
    <source>
        <dbReference type="Pfam" id="PF24295"/>
    </source>
</evidence>
<name>A0A0T9RJH3_9GAMM</name>
<feature type="domain" description="DUF7480" evidence="1">
    <location>
        <begin position="36"/>
        <end position="127"/>
    </location>
</feature>
<dbReference type="Proteomes" id="UP000045840">
    <property type="component" value="Unassembled WGS sequence"/>
</dbReference>
<dbReference type="InterPro" id="IPR054657">
    <property type="entry name" value="T6SS_periplasmic_put"/>
</dbReference>
<accession>A0A0T9RJH3</accession>
<evidence type="ECO:0000313" key="4">
    <source>
        <dbReference type="Proteomes" id="UP000044625"/>
    </source>
</evidence>
<reference evidence="2" key="3">
    <citation type="submission" date="2015-03" db="EMBL/GenBank/DDBJ databases">
        <authorList>
            <person name="Murphy D."/>
        </authorList>
    </citation>
    <scope>NUCLEOTIDE SEQUENCE [LARGE SCALE GENOMIC DNA]</scope>
    <source>
        <strain evidence="2">A125KOH2</strain>
    </source>
</reference>
<dbReference type="RefSeq" id="WP_233420407.1">
    <property type="nucleotide sequence ID" value="NZ_CAWMMU010000066.1"/>
</dbReference>
<dbReference type="EMBL" id="CQAZ01000091">
    <property type="protein sequence ID" value="CNI66083.1"/>
    <property type="molecule type" value="Genomic_DNA"/>
</dbReference>
<sequence length="145" mass="16084">MIIIKHRFLRPALLSLACLFILTGCPGSGDRLQPDEDAQVSISENRICFLVPNADDYQPANIAINPRGTPHREKKITFDPTLRVTDGKLCIPPSFYSFPDKGQFIVGYVLTSKAQSNVPRRIVAGIEISDSRVYGIPLTDREAAR</sequence>
<dbReference type="NCBIfam" id="NF045617">
    <property type="entry name" value="mostly_LP"/>
    <property type="match status" value="1"/>
</dbReference>
<dbReference type="EMBL" id="CWJL01000066">
    <property type="protein sequence ID" value="CRY69569.1"/>
    <property type="molecule type" value="Genomic_DNA"/>
</dbReference>
<dbReference type="InterPro" id="IPR055903">
    <property type="entry name" value="DUF7480"/>
</dbReference>
<dbReference type="PROSITE" id="PS51257">
    <property type="entry name" value="PROKAR_LIPOPROTEIN"/>
    <property type="match status" value="1"/>
</dbReference>
<protein>
    <recommendedName>
        <fullName evidence="1">DUF7480 domain-containing protein</fullName>
    </recommendedName>
</protein>
<proteinExistence type="predicted"/>
<dbReference type="Pfam" id="PF24295">
    <property type="entry name" value="DUF7480"/>
    <property type="match status" value="1"/>
</dbReference>
<dbReference type="Proteomes" id="UP000044625">
    <property type="component" value="Unassembled WGS sequence"/>
</dbReference>
<organism evidence="2 5">
    <name type="scientific">Yersinia pekkanenii</name>
    <dbReference type="NCBI Taxonomy" id="1288385"/>
    <lineage>
        <taxon>Bacteria</taxon>
        <taxon>Pseudomonadati</taxon>
        <taxon>Pseudomonadota</taxon>
        <taxon>Gammaproteobacteria</taxon>
        <taxon>Enterobacterales</taxon>
        <taxon>Yersiniaceae</taxon>
        <taxon>Yersinia</taxon>
    </lineage>
</organism>
<keyword evidence="4" id="KW-1185">Reference proteome</keyword>
<dbReference type="AlphaFoldDB" id="A0A0T9RJH3"/>
<gene>
    <name evidence="2" type="ORF">ERS008529_04619</name>
    <name evidence="3" type="ORF">ERS137968_04721</name>
</gene>
<evidence type="ECO:0000313" key="3">
    <source>
        <dbReference type="EMBL" id="CRY69569.1"/>
    </source>
</evidence>
<reference evidence="3 4" key="1">
    <citation type="submission" date="2015-03" db="EMBL/GenBank/DDBJ databases">
        <authorList>
            <consortium name="Pathogen Informatics"/>
            <person name="Murphy D."/>
        </authorList>
    </citation>
    <scope>NUCLEOTIDE SEQUENCE [LARGE SCALE GENOMIC DNA]</scope>
    <source>
        <strain evidence="3">Type strain: CIP110230</strain>
        <strain evidence="4">type strain: CIP110230</strain>
    </source>
</reference>